<dbReference type="RefSeq" id="WP_132636077.1">
    <property type="nucleotide sequence ID" value="NZ_SMLD01000108.1"/>
</dbReference>
<dbReference type="EMBL" id="SMLD01000108">
    <property type="protein sequence ID" value="TDE40490.1"/>
    <property type="molecule type" value="Genomic_DNA"/>
</dbReference>
<organism evidence="1 2">
    <name type="scientific">Nonomuraea mesophila</name>
    <dbReference type="NCBI Taxonomy" id="2530382"/>
    <lineage>
        <taxon>Bacteria</taxon>
        <taxon>Bacillati</taxon>
        <taxon>Actinomycetota</taxon>
        <taxon>Actinomycetes</taxon>
        <taxon>Streptosporangiales</taxon>
        <taxon>Streptosporangiaceae</taxon>
        <taxon>Nonomuraea</taxon>
    </lineage>
</organism>
<sequence length="114" mass="11522">MTMSTAYLNGIADAGAGLVTHIGLVDDTGTEITGGGYARQAVTWETAVNGLIRPDADLPFSIPSGATVAGWRGYSQLAAGGTDYGGEDLTPQPFATAGTYTLLAASTSVDHNAV</sequence>
<protein>
    <submittedName>
        <fullName evidence="1">Uncharacterized protein</fullName>
    </submittedName>
</protein>
<evidence type="ECO:0000313" key="1">
    <source>
        <dbReference type="EMBL" id="TDE40490.1"/>
    </source>
</evidence>
<gene>
    <name evidence="1" type="ORF">E1295_31825</name>
</gene>
<accession>A0A4R5F023</accession>
<dbReference type="AlphaFoldDB" id="A0A4R5F023"/>
<dbReference type="Proteomes" id="UP000295136">
    <property type="component" value="Unassembled WGS sequence"/>
</dbReference>
<proteinExistence type="predicted"/>
<comment type="caution">
    <text evidence="1">The sequence shown here is derived from an EMBL/GenBank/DDBJ whole genome shotgun (WGS) entry which is preliminary data.</text>
</comment>
<keyword evidence="2" id="KW-1185">Reference proteome</keyword>
<reference evidence="1 2" key="1">
    <citation type="submission" date="2019-03" db="EMBL/GenBank/DDBJ databases">
        <title>Draft genome sequences of novel Actinobacteria.</title>
        <authorList>
            <person name="Sahin N."/>
            <person name="Ay H."/>
            <person name="Saygin H."/>
        </authorList>
    </citation>
    <scope>NUCLEOTIDE SEQUENCE [LARGE SCALE GENOMIC DNA]</scope>
    <source>
        <strain evidence="1 2">6K102</strain>
    </source>
</reference>
<name>A0A4R5F023_9ACTN</name>
<evidence type="ECO:0000313" key="2">
    <source>
        <dbReference type="Proteomes" id="UP000295136"/>
    </source>
</evidence>